<gene>
    <name evidence="1" type="ordered locus">Glov_2040</name>
</gene>
<dbReference type="EMBL" id="CP001089">
    <property type="protein sequence ID" value="ACD95756.1"/>
    <property type="molecule type" value="Genomic_DNA"/>
</dbReference>
<dbReference type="eggNOG" id="COG1413">
    <property type="taxonomic scope" value="Bacteria"/>
</dbReference>
<dbReference type="Proteomes" id="UP000002420">
    <property type="component" value="Chromosome"/>
</dbReference>
<keyword evidence="2" id="KW-1185">Reference proteome</keyword>
<keyword evidence="1" id="KW-0456">Lyase</keyword>
<dbReference type="InterPro" id="IPR011989">
    <property type="entry name" value="ARM-like"/>
</dbReference>
<dbReference type="RefSeq" id="WP_012470095.1">
    <property type="nucleotide sequence ID" value="NC_010814.1"/>
</dbReference>
<protein>
    <submittedName>
        <fullName evidence="1">PBS lyase heat-like repeat protein</fullName>
    </submittedName>
</protein>
<dbReference type="GO" id="GO:0016829">
    <property type="term" value="F:lyase activity"/>
    <property type="evidence" value="ECO:0007669"/>
    <property type="project" value="UniProtKB-KW"/>
</dbReference>
<dbReference type="STRING" id="398767.Glov_2040"/>
<evidence type="ECO:0000313" key="2">
    <source>
        <dbReference type="Proteomes" id="UP000002420"/>
    </source>
</evidence>
<dbReference type="InterPro" id="IPR016024">
    <property type="entry name" value="ARM-type_fold"/>
</dbReference>
<reference evidence="1 2" key="1">
    <citation type="submission" date="2008-05" db="EMBL/GenBank/DDBJ databases">
        <title>Complete sequence of chromosome of Geobacter lovleyi SZ.</title>
        <authorList>
            <consortium name="US DOE Joint Genome Institute"/>
            <person name="Lucas S."/>
            <person name="Copeland A."/>
            <person name="Lapidus A."/>
            <person name="Glavina del Rio T."/>
            <person name="Dalin E."/>
            <person name="Tice H."/>
            <person name="Bruce D."/>
            <person name="Goodwin L."/>
            <person name="Pitluck S."/>
            <person name="Chertkov O."/>
            <person name="Meincke L."/>
            <person name="Brettin T."/>
            <person name="Detter J.C."/>
            <person name="Han C."/>
            <person name="Tapia R."/>
            <person name="Kuske C.R."/>
            <person name="Schmutz J."/>
            <person name="Larimer F."/>
            <person name="Land M."/>
            <person name="Hauser L."/>
            <person name="Kyrpides N."/>
            <person name="Mikhailova N."/>
            <person name="Sung Y."/>
            <person name="Fletcher K.E."/>
            <person name="Ritalahti K.M."/>
            <person name="Loeffler F.E."/>
            <person name="Richardson P."/>
        </authorList>
    </citation>
    <scope>NUCLEOTIDE SEQUENCE [LARGE SCALE GENOMIC DNA]</scope>
    <source>
        <strain evidence="2">ATCC BAA-1151 / DSM 17278 / SZ</strain>
    </source>
</reference>
<dbReference type="AlphaFoldDB" id="B3E3D7"/>
<dbReference type="HOGENOM" id="CLU_384437_0_0_7"/>
<organism evidence="1 2">
    <name type="scientific">Trichlorobacter lovleyi (strain ATCC BAA-1151 / DSM 17278 / SZ)</name>
    <name type="common">Geobacter lovleyi</name>
    <dbReference type="NCBI Taxonomy" id="398767"/>
    <lineage>
        <taxon>Bacteria</taxon>
        <taxon>Pseudomonadati</taxon>
        <taxon>Thermodesulfobacteriota</taxon>
        <taxon>Desulfuromonadia</taxon>
        <taxon>Geobacterales</taxon>
        <taxon>Geobacteraceae</taxon>
        <taxon>Trichlorobacter</taxon>
    </lineage>
</organism>
<accession>B3E3D7</accession>
<dbReference type="Gene3D" id="1.25.10.10">
    <property type="entry name" value="Leucine-rich Repeat Variant"/>
    <property type="match status" value="1"/>
</dbReference>
<evidence type="ECO:0000313" key="1">
    <source>
        <dbReference type="EMBL" id="ACD95756.1"/>
    </source>
</evidence>
<dbReference type="OrthoDB" id="9766168at2"/>
<sequence>MLESVVSDLAAPLLRVKAVVTVAGDLNIARRNWNAYPSGHPLIESSVQKLLTSFQSLLSENGGVQLGITRDGLLLGDEYVEKNNQICKNVAAAFFERGIGALIVSRLPDREELLALLALLSLKREDVLAQGGIEKLWQEAGITALEIRAIRYDRFSGTEEERLSSESDQEHGSLWEQFVLLMTKGEVGLAGTDAQGEIRPEVLAASLNAHFARRLGSGSGLSNNTLRRATAIIQQAIAVSDTGDNGAARDAGYTEEAGDWSELNETAAVVKADLVAFITALDPLLRRQILNGFCETGAADASTADELFRYLGATVLQETYASADEYAAAPELLQGILRKLLPHLMDSYHTTTRDDEVRDRMQTLLQEHQREAYMPDAYMQGLLDSLNSGALKQLDTTELASLLTTLSPAFINSRGSEIILQLVIADPTSETAQELIQNLADLCGHFLELGDYGQVLKILSQAADPRLPQLLRTTMRDAFCRREFLDEILSGLTVWGKPKYDQVALLIQVLGRAFIEPLLDRMAEEENMSLRRFMMDRVQSFGEIARPYLLARLSDSRWYVLRNIIVMLRALGPMQENELVRPLLRHANQKVRVEALKLLIQSGDPVAQRQVLRDLDSSDREIQLIAINMADRNSPPEMMRKLLALATGGGYTAVECELKSAAIQALAEIGRSEILPELVKVLTSRSLLAFKALNRLKIDIIRSLDRYPAKTVLPLLEKVADGNDEVARQAAETLRILRSKTS</sequence>
<dbReference type="SUPFAM" id="SSF48371">
    <property type="entry name" value="ARM repeat"/>
    <property type="match status" value="1"/>
</dbReference>
<proteinExistence type="predicted"/>
<dbReference type="KEGG" id="glo:Glov_2040"/>
<name>B3E3D7_TRIL1</name>